<reference evidence="3" key="1">
    <citation type="journal article" date="2020" name="Stud. Mycol.">
        <title>101 Dothideomycetes genomes: A test case for predicting lifestyles and emergence of pathogens.</title>
        <authorList>
            <person name="Haridas S."/>
            <person name="Albert R."/>
            <person name="Binder M."/>
            <person name="Bloem J."/>
            <person name="LaButti K."/>
            <person name="Salamov A."/>
            <person name="Andreopoulos B."/>
            <person name="Baker S."/>
            <person name="Barry K."/>
            <person name="Bills G."/>
            <person name="Bluhm B."/>
            <person name="Cannon C."/>
            <person name="Castanera R."/>
            <person name="Culley D."/>
            <person name="Daum C."/>
            <person name="Ezra D."/>
            <person name="Gonzalez J."/>
            <person name="Henrissat B."/>
            <person name="Kuo A."/>
            <person name="Liang C."/>
            <person name="Lipzen A."/>
            <person name="Lutzoni F."/>
            <person name="Magnuson J."/>
            <person name="Mondo S."/>
            <person name="Nolan M."/>
            <person name="Ohm R."/>
            <person name="Pangilinan J."/>
            <person name="Park H.-J."/>
            <person name="Ramirez L."/>
            <person name="Alfaro M."/>
            <person name="Sun H."/>
            <person name="Tritt A."/>
            <person name="Yoshinaga Y."/>
            <person name="Zwiers L.-H."/>
            <person name="Turgeon B."/>
            <person name="Goodwin S."/>
            <person name="Spatafora J."/>
            <person name="Crous P."/>
            <person name="Grigoriev I."/>
        </authorList>
    </citation>
    <scope>NUCLEOTIDE SEQUENCE [LARGE SCALE GENOMIC DNA]</scope>
    <source>
        <strain evidence="3">CBS 304.66</strain>
    </source>
</reference>
<protein>
    <submittedName>
        <fullName evidence="2">Uncharacterized protein</fullName>
    </submittedName>
</protein>
<dbReference type="Proteomes" id="UP000800093">
    <property type="component" value="Unassembled WGS sequence"/>
</dbReference>
<proteinExistence type="predicted"/>
<accession>A0A9P4KEK1</accession>
<evidence type="ECO:0000313" key="3">
    <source>
        <dbReference type="Proteomes" id="UP000800093"/>
    </source>
</evidence>
<dbReference type="AlphaFoldDB" id="A0A9P4KEK1"/>
<keyword evidence="3" id="KW-1185">Reference proteome</keyword>
<feature type="region of interest" description="Disordered" evidence="1">
    <location>
        <begin position="132"/>
        <end position="185"/>
    </location>
</feature>
<feature type="region of interest" description="Disordered" evidence="1">
    <location>
        <begin position="221"/>
        <end position="240"/>
    </location>
</feature>
<dbReference type="OrthoDB" id="5407894at2759"/>
<evidence type="ECO:0000256" key="1">
    <source>
        <dbReference type="SAM" id="MobiDB-lite"/>
    </source>
</evidence>
<comment type="caution">
    <text evidence="2">The sequence shown here is derived from an EMBL/GenBank/DDBJ whole genome shotgun (WGS) entry which is preliminary data.</text>
</comment>
<feature type="region of interest" description="Disordered" evidence="1">
    <location>
        <begin position="1"/>
        <end position="49"/>
    </location>
</feature>
<organism evidence="2 3">
    <name type="scientific">Lojkania enalia</name>
    <dbReference type="NCBI Taxonomy" id="147567"/>
    <lineage>
        <taxon>Eukaryota</taxon>
        <taxon>Fungi</taxon>
        <taxon>Dikarya</taxon>
        <taxon>Ascomycota</taxon>
        <taxon>Pezizomycotina</taxon>
        <taxon>Dothideomycetes</taxon>
        <taxon>Pleosporomycetidae</taxon>
        <taxon>Pleosporales</taxon>
        <taxon>Pleosporales incertae sedis</taxon>
        <taxon>Lojkania</taxon>
    </lineage>
</organism>
<feature type="compositionally biased region" description="Low complexity" evidence="1">
    <location>
        <begin position="19"/>
        <end position="31"/>
    </location>
</feature>
<gene>
    <name evidence="2" type="ORF">CC78DRAFT_530974</name>
</gene>
<evidence type="ECO:0000313" key="2">
    <source>
        <dbReference type="EMBL" id="KAF2267170.1"/>
    </source>
</evidence>
<sequence>MVDSDLLSGYSDPVSSQTPSDAASPSLLPSSPDEDAGAAKPEAVVHGGLAPAPLTHYSSLLESTILQPLPQPSAPGTLPTLEQEARPDLTFTFGGSALPSTHVSLPSPPITKTARSLRLPSFDVLGIAAPHPNRINLHRSPPSFSSLGAGPLSKPEDPLHADSPPLSRPHQLGGVGDPSASDPEASKSIVKEIFTPPKEPFTPPTEPFTFNWGSFVNVRTTGVGSPRSPPTSDPGASPNLNLVGSTTTPVPIIETNAPAATGQDSSIDMATWADKINQILSSHFQTLSTGTVKVLSHALPCPSLTGHIFAQVIATIHESTPTPTTWINVFHAVPGRFTLNDLPKSPPSTPGPVVGGDEYFTAKVFDSAVAVPDYQMDSKLLPPSPRPVVAPGSVDISIVERYIPATNDNEFAEMFSIKGRSLLHDRLVELSANNGLLLLIYPTKTGAKTFMRDYLGPILDPMLRSITVVHELSAELGMSLGPMNAVDSLAEFTSFLAAVDKFCTALSSGPQESTKPKYTLVHASKEEVILDRKTWATEWWIKQEKPRVRELITKYFRKAKKLEPTEAGSTPTSLIQEVLDGVASREYEGAGPSRGVEVAVIVIKKSL</sequence>
<dbReference type="EMBL" id="ML986593">
    <property type="protein sequence ID" value="KAF2267170.1"/>
    <property type="molecule type" value="Genomic_DNA"/>
</dbReference>
<name>A0A9P4KEK1_9PLEO</name>